<evidence type="ECO:0000256" key="2">
    <source>
        <dbReference type="ARBA" id="ARBA00023015"/>
    </source>
</evidence>
<dbReference type="Gene3D" id="1.10.1740.10">
    <property type="match status" value="1"/>
</dbReference>
<dbReference type="InterPro" id="IPR036388">
    <property type="entry name" value="WH-like_DNA-bd_sf"/>
</dbReference>
<dbReference type="InterPro" id="IPR013325">
    <property type="entry name" value="RNA_pol_sigma_r2"/>
</dbReference>
<dbReference type="GO" id="GO:0006352">
    <property type="term" value="P:DNA-templated transcription initiation"/>
    <property type="evidence" value="ECO:0007669"/>
    <property type="project" value="InterPro"/>
</dbReference>
<evidence type="ECO:0000313" key="7">
    <source>
        <dbReference type="EMBL" id="QCX01820.1"/>
    </source>
</evidence>
<dbReference type="SUPFAM" id="SSF88946">
    <property type="entry name" value="Sigma2 domain of RNA polymerase sigma factors"/>
    <property type="match status" value="1"/>
</dbReference>
<dbReference type="KEGG" id="asag:FGM00_17480"/>
<dbReference type="PANTHER" id="PTHR43133:SF45">
    <property type="entry name" value="RNA POLYMERASE ECF-TYPE SIGMA FACTOR"/>
    <property type="match status" value="1"/>
</dbReference>
<comment type="similarity">
    <text evidence="1">Belongs to the sigma-70 factor family. ECF subfamily.</text>
</comment>
<dbReference type="PANTHER" id="PTHR43133">
    <property type="entry name" value="RNA POLYMERASE ECF-TYPE SIGMA FACTO"/>
    <property type="match status" value="1"/>
</dbReference>
<feature type="domain" description="RNA polymerase sigma-70 region 2" evidence="5">
    <location>
        <begin position="11"/>
        <end position="78"/>
    </location>
</feature>
<feature type="domain" description="RNA polymerase sigma factor 70 region 4 type 2" evidence="6">
    <location>
        <begin position="106"/>
        <end position="154"/>
    </location>
</feature>
<sequence length="165" mass="19235">MKQEASHFEEIYQANYPRVIRICRGYVNGDEQLAKDLAQEVFIKVWRCLATFRNESSIATWIYRITVNTCLLQLRKKKYHNNAKALETYSETEEEEGPSKEKQLKKMYQCINTLSEENRGIILLELEGLPQKEIATVIGFSHEAIRVRVHRIKNSLTKCVQNDGI</sequence>
<dbReference type="Proteomes" id="UP000310017">
    <property type="component" value="Chromosome"/>
</dbReference>
<dbReference type="Gene3D" id="1.10.10.10">
    <property type="entry name" value="Winged helix-like DNA-binding domain superfamily/Winged helix DNA-binding domain"/>
    <property type="match status" value="1"/>
</dbReference>
<keyword evidence="4" id="KW-0804">Transcription</keyword>
<dbReference type="SUPFAM" id="SSF88659">
    <property type="entry name" value="Sigma3 and sigma4 domains of RNA polymerase sigma factors"/>
    <property type="match status" value="1"/>
</dbReference>
<name>A0A5B7SYF3_9FLAO</name>
<keyword evidence="2" id="KW-0805">Transcription regulation</keyword>
<dbReference type="InterPro" id="IPR013324">
    <property type="entry name" value="RNA_pol_sigma_r3/r4-like"/>
</dbReference>
<gene>
    <name evidence="7" type="ORF">FGM00_17480</name>
</gene>
<evidence type="ECO:0000256" key="4">
    <source>
        <dbReference type="ARBA" id="ARBA00023163"/>
    </source>
</evidence>
<dbReference type="InterPro" id="IPR039425">
    <property type="entry name" value="RNA_pol_sigma-70-like"/>
</dbReference>
<keyword evidence="8" id="KW-1185">Reference proteome</keyword>
<accession>A0A5B7SYF3</accession>
<dbReference type="OrthoDB" id="9780326at2"/>
<keyword evidence="3" id="KW-0731">Sigma factor</keyword>
<evidence type="ECO:0000256" key="1">
    <source>
        <dbReference type="ARBA" id="ARBA00010641"/>
    </source>
</evidence>
<proteinExistence type="inferred from homology"/>
<dbReference type="NCBIfam" id="TIGR02937">
    <property type="entry name" value="sigma70-ECF"/>
    <property type="match status" value="1"/>
</dbReference>
<evidence type="ECO:0000313" key="8">
    <source>
        <dbReference type="Proteomes" id="UP000310017"/>
    </source>
</evidence>
<protein>
    <submittedName>
        <fullName evidence="7">RNA polymerase sigma factor</fullName>
    </submittedName>
</protein>
<evidence type="ECO:0000259" key="5">
    <source>
        <dbReference type="Pfam" id="PF04542"/>
    </source>
</evidence>
<evidence type="ECO:0000256" key="3">
    <source>
        <dbReference type="ARBA" id="ARBA00023082"/>
    </source>
</evidence>
<dbReference type="InterPro" id="IPR013249">
    <property type="entry name" value="RNA_pol_sigma70_r4_t2"/>
</dbReference>
<dbReference type="Pfam" id="PF08281">
    <property type="entry name" value="Sigma70_r4_2"/>
    <property type="match status" value="1"/>
</dbReference>
<dbReference type="GO" id="GO:0003677">
    <property type="term" value="F:DNA binding"/>
    <property type="evidence" value="ECO:0007669"/>
    <property type="project" value="InterPro"/>
</dbReference>
<dbReference type="InterPro" id="IPR014284">
    <property type="entry name" value="RNA_pol_sigma-70_dom"/>
</dbReference>
<dbReference type="InterPro" id="IPR007627">
    <property type="entry name" value="RNA_pol_sigma70_r2"/>
</dbReference>
<dbReference type="RefSeq" id="WP_138854157.1">
    <property type="nucleotide sequence ID" value="NZ_CP040710.1"/>
</dbReference>
<dbReference type="GO" id="GO:0016987">
    <property type="term" value="F:sigma factor activity"/>
    <property type="evidence" value="ECO:0007669"/>
    <property type="project" value="UniProtKB-KW"/>
</dbReference>
<dbReference type="Pfam" id="PF04542">
    <property type="entry name" value="Sigma70_r2"/>
    <property type="match status" value="1"/>
</dbReference>
<dbReference type="EMBL" id="CP040710">
    <property type="protein sequence ID" value="QCX01820.1"/>
    <property type="molecule type" value="Genomic_DNA"/>
</dbReference>
<dbReference type="AlphaFoldDB" id="A0A5B7SYF3"/>
<evidence type="ECO:0000259" key="6">
    <source>
        <dbReference type="Pfam" id="PF08281"/>
    </source>
</evidence>
<organism evidence="7 8">
    <name type="scientific">Aggregatimonas sangjinii</name>
    <dbReference type="NCBI Taxonomy" id="2583587"/>
    <lineage>
        <taxon>Bacteria</taxon>
        <taxon>Pseudomonadati</taxon>
        <taxon>Bacteroidota</taxon>
        <taxon>Flavobacteriia</taxon>
        <taxon>Flavobacteriales</taxon>
        <taxon>Flavobacteriaceae</taxon>
        <taxon>Aggregatimonas</taxon>
    </lineage>
</organism>
<reference evidence="7 8" key="1">
    <citation type="submission" date="2019-05" db="EMBL/GenBank/DDBJ databases">
        <title>Genome sequencing of F202Z8.</title>
        <authorList>
            <person name="Kwon Y.M."/>
        </authorList>
    </citation>
    <scope>NUCLEOTIDE SEQUENCE [LARGE SCALE GENOMIC DNA]</scope>
    <source>
        <strain evidence="7 8">F202Z8</strain>
    </source>
</reference>